<protein>
    <submittedName>
        <fullName evidence="2">Uncharacterized protein</fullName>
    </submittedName>
</protein>
<dbReference type="KEGG" id="nve:5504717"/>
<proteinExistence type="predicted"/>
<reference evidence="2 3" key="1">
    <citation type="journal article" date="2007" name="Science">
        <title>Sea anemone genome reveals ancestral eumetazoan gene repertoire and genomic organization.</title>
        <authorList>
            <person name="Putnam N.H."/>
            <person name="Srivastava M."/>
            <person name="Hellsten U."/>
            <person name="Dirks B."/>
            <person name="Chapman J."/>
            <person name="Salamov A."/>
            <person name="Terry A."/>
            <person name="Shapiro H."/>
            <person name="Lindquist E."/>
            <person name="Kapitonov V.V."/>
            <person name="Jurka J."/>
            <person name="Genikhovich G."/>
            <person name="Grigoriev I.V."/>
            <person name="Lucas S.M."/>
            <person name="Steele R.E."/>
            <person name="Finnerty J.R."/>
            <person name="Technau U."/>
            <person name="Martindale M.Q."/>
            <person name="Rokhsar D.S."/>
        </authorList>
    </citation>
    <scope>NUCLEOTIDE SEQUENCE [LARGE SCALE GENOMIC DNA]</scope>
    <source>
        <strain evidence="3">CH2 X CH6</strain>
    </source>
</reference>
<sequence>MTRISEKEEVGRSPCLLSISRAVLETSPKMEPQKDGFGHPNPYGNDKYDGSNSKKFLYRGTKHRSDPWGSENPDNSDLIKPKSGHKNNKRANNSPGFDLDNVWSIRKNVQVSNSVKNGTALKANNKSFYSRHGGFPGNGELESSSLSKRQKTDDFINHSTQYSDTKTWSVNRSSYSYSDSFGGGGNTVSPLRDVFGDPLEGSNNVALAKNKLNSKLHMPGAPQIASREMSARTKKAHNLHQAHLRSSGLGQFTPGMGQNQEDNAHSWEGDDFFGS</sequence>
<keyword evidence="3" id="KW-1185">Reference proteome</keyword>
<dbReference type="HOGENOM" id="CLU_1013013_0_0_1"/>
<feature type="region of interest" description="Disordered" evidence="1">
    <location>
        <begin position="126"/>
        <end position="148"/>
    </location>
</feature>
<dbReference type="AlphaFoldDB" id="A7SS12"/>
<dbReference type="Proteomes" id="UP000001593">
    <property type="component" value="Unassembled WGS sequence"/>
</dbReference>
<dbReference type="InParanoid" id="A7SS12"/>
<accession>A7SS12</accession>
<dbReference type="OMA" id="IANREMS"/>
<feature type="region of interest" description="Disordered" evidence="1">
    <location>
        <begin position="24"/>
        <end position="99"/>
    </location>
</feature>
<feature type="region of interest" description="Disordered" evidence="1">
    <location>
        <begin position="247"/>
        <end position="275"/>
    </location>
</feature>
<evidence type="ECO:0000313" key="2">
    <source>
        <dbReference type="EMBL" id="EDO33500.1"/>
    </source>
</evidence>
<organism evidence="2 3">
    <name type="scientific">Nematostella vectensis</name>
    <name type="common">Starlet sea anemone</name>
    <dbReference type="NCBI Taxonomy" id="45351"/>
    <lineage>
        <taxon>Eukaryota</taxon>
        <taxon>Metazoa</taxon>
        <taxon>Cnidaria</taxon>
        <taxon>Anthozoa</taxon>
        <taxon>Hexacorallia</taxon>
        <taxon>Actiniaria</taxon>
        <taxon>Edwardsiidae</taxon>
        <taxon>Nematostella</taxon>
    </lineage>
</organism>
<dbReference type="EMBL" id="DS469770">
    <property type="protein sequence ID" value="EDO33500.1"/>
    <property type="molecule type" value="Genomic_DNA"/>
</dbReference>
<gene>
    <name evidence="2" type="ORF">NEMVEDRAFT_v1g247038</name>
</gene>
<evidence type="ECO:0000256" key="1">
    <source>
        <dbReference type="SAM" id="MobiDB-lite"/>
    </source>
</evidence>
<dbReference type="OrthoDB" id="6154260at2759"/>
<name>A7SS12_NEMVE</name>
<evidence type="ECO:0000313" key="3">
    <source>
        <dbReference type="Proteomes" id="UP000001593"/>
    </source>
</evidence>